<dbReference type="CDD" id="cd00093">
    <property type="entry name" value="HTH_XRE"/>
    <property type="match status" value="1"/>
</dbReference>
<dbReference type="PROSITE" id="PS50943">
    <property type="entry name" value="HTH_CROC1"/>
    <property type="match status" value="1"/>
</dbReference>
<feature type="region of interest" description="Disordered" evidence="1">
    <location>
        <begin position="69"/>
        <end position="107"/>
    </location>
</feature>
<dbReference type="GO" id="GO:0003677">
    <property type="term" value="F:DNA binding"/>
    <property type="evidence" value="ECO:0007669"/>
    <property type="project" value="InterPro"/>
</dbReference>
<evidence type="ECO:0000256" key="1">
    <source>
        <dbReference type="SAM" id="MobiDB-lite"/>
    </source>
</evidence>
<dbReference type="InterPro" id="IPR001387">
    <property type="entry name" value="Cro/C1-type_HTH"/>
</dbReference>
<sequence length="151" mass="16523">MKTFSDRLKHARLLRGHTQKALARLARLSQSAIGSYESGLRHSSRSARKLAQVLKVEAEWLETGKGPMELPMGGYDLSDTLPATGVAESSPRPGGRPRPQAPWPFANISPAQLDALTPDERIGLEAMAATYIEQALRIRRRAKPRGRNATG</sequence>
<dbReference type="Proteomes" id="UP000509782">
    <property type="component" value="Chromosome"/>
</dbReference>
<evidence type="ECO:0000259" key="2">
    <source>
        <dbReference type="PROSITE" id="PS50943"/>
    </source>
</evidence>
<protein>
    <submittedName>
        <fullName evidence="3">Helix-turn-helix domain-containing protein</fullName>
    </submittedName>
</protein>
<dbReference type="EMBL" id="CP054569">
    <property type="protein sequence ID" value="QKQ50770.1"/>
    <property type="molecule type" value="Genomic_DNA"/>
</dbReference>
<gene>
    <name evidence="3" type="ORF">FOC81_30240</name>
</gene>
<dbReference type="SUPFAM" id="SSF47413">
    <property type="entry name" value="lambda repressor-like DNA-binding domains"/>
    <property type="match status" value="1"/>
</dbReference>
<dbReference type="AlphaFoldDB" id="A0A6N0JW75"/>
<dbReference type="RefSeq" id="WP_174717337.1">
    <property type="nucleotide sequence ID" value="NZ_CP054569.1"/>
</dbReference>
<accession>A0A6N0JW75</accession>
<dbReference type="InterPro" id="IPR010982">
    <property type="entry name" value="Lambda_DNA-bd_dom_sf"/>
</dbReference>
<dbReference type="Gene3D" id="1.10.260.40">
    <property type="entry name" value="lambda repressor-like DNA-binding domains"/>
    <property type="match status" value="1"/>
</dbReference>
<dbReference type="Pfam" id="PF01381">
    <property type="entry name" value="HTH_3"/>
    <property type="match status" value="1"/>
</dbReference>
<proteinExistence type="predicted"/>
<reference evidence="3 4" key="1">
    <citation type="submission" date="2020-05" db="EMBL/GenBank/DDBJ databases">
        <title>FDA dAtabase for Regulatory Grade micrObial Sequences (FDA-ARGOS): Supporting development and validation of Infectious Disease Dx tests.</title>
        <authorList>
            <person name="Sproer C."/>
            <person name="Gronow S."/>
            <person name="Severitt S."/>
            <person name="Schroder I."/>
            <person name="Tallon L."/>
            <person name="Sadzewicz L."/>
            <person name="Zhao X."/>
            <person name="Vavikolanu K."/>
            <person name="Mehta A."/>
            <person name="Aluvathingal J."/>
            <person name="Nadendla S."/>
            <person name="Myers T."/>
            <person name="Yan Y."/>
            <person name="Sichtig H."/>
        </authorList>
    </citation>
    <scope>NUCLEOTIDE SEQUENCE [LARGE SCALE GENOMIC DNA]</scope>
    <source>
        <strain evidence="3 4">FDAARGOS_787</strain>
    </source>
</reference>
<feature type="domain" description="HTH cro/C1-type" evidence="2">
    <location>
        <begin position="8"/>
        <end position="61"/>
    </location>
</feature>
<evidence type="ECO:0000313" key="3">
    <source>
        <dbReference type="EMBL" id="QKQ50770.1"/>
    </source>
</evidence>
<evidence type="ECO:0000313" key="4">
    <source>
        <dbReference type="Proteomes" id="UP000509782"/>
    </source>
</evidence>
<name>A0A6N0JW75_ACHDE</name>
<dbReference type="SMART" id="SM00530">
    <property type="entry name" value="HTH_XRE"/>
    <property type="match status" value="1"/>
</dbReference>
<organism evidence="3 4">
    <name type="scientific">Achromobacter denitrificans</name>
    <name type="common">Alcaligenes denitrificans</name>
    <dbReference type="NCBI Taxonomy" id="32002"/>
    <lineage>
        <taxon>Bacteria</taxon>
        <taxon>Pseudomonadati</taxon>
        <taxon>Pseudomonadota</taxon>
        <taxon>Betaproteobacteria</taxon>
        <taxon>Burkholderiales</taxon>
        <taxon>Alcaligenaceae</taxon>
        <taxon>Achromobacter</taxon>
    </lineage>
</organism>